<reference evidence="2 3" key="1">
    <citation type="submission" date="2024-02" db="EMBL/GenBank/DDBJ databases">
        <title>De novo assembly and annotation of 12 fungi associated with fruit tree decline syndrome in Ontario, Canada.</title>
        <authorList>
            <person name="Sulman M."/>
            <person name="Ellouze W."/>
            <person name="Ilyukhin E."/>
        </authorList>
    </citation>
    <scope>NUCLEOTIDE SEQUENCE [LARGE SCALE GENOMIC DNA]</scope>
    <source>
        <strain evidence="2 3">M11/M66-122</strain>
    </source>
</reference>
<dbReference type="Pfam" id="PF13242">
    <property type="entry name" value="Hydrolase_like"/>
    <property type="match status" value="1"/>
</dbReference>
<comment type="caution">
    <text evidence="2">The sequence shown here is derived from an EMBL/GenBank/DDBJ whole genome shotgun (WGS) entry which is preliminary data.</text>
</comment>
<sequence length="297" mass="31508">MTRATPPRRFAPLKESSSLPGSANNSGLPRLQGIVFDVDGTLCEPQNHMFAEMRAALGIPKSVDILEHVYGLPTAEAQEAGMKAIRDIESRNMVAQVAQPGLATLMSYLDGRGVRKAICTRNFQAPVAHLLAKFLAGSVFEPVVTRDFRPPKPDPAGILHIARSWGLVRKLGAGGDGEQLVRAAHQGSEEEIRGALGTATATTTKTKENGNGGEEGEGEEVEVEVGDASALIMVGDSIDDMTAGRRAGAATVLLVNDANRELADHAHTDLVIGRLDELIGVLEDGFVGREKESEIDG</sequence>
<dbReference type="PANTHER" id="PTHR43885">
    <property type="entry name" value="HALOACID DEHALOGENASE-LIKE HYDROLASE"/>
    <property type="match status" value="1"/>
</dbReference>
<proteinExistence type="predicted"/>
<dbReference type="Pfam" id="PF00702">
    <property type="entry name" value="Hydrolase"/>
    <property type="match status" value="1"/>
</dbReference>
<dbReference type="SFLD" id="SFLDG01129">
    <property type="entry name" value="C1.5:_HAD__Beta-PGM__Phosphata"/>
    <property type="match status" value="1"/>
</dbReference>
<evidence type="ECO:0000313" key="2">
    <source>
        <dbReference type="EMBL" id="KAK7754691.1"/>
    </source>
</evidence>
<dbReference type="AlphaFoldDB" id="A0AAN9UVF3"/>
<accession>A0AAN9UVF3</accession>
<feature type="compositionally biased region" description="Polar residues" evidence="1">
    <location>
        <begin position="15"/>
        <end position="25"/>
    </location>
</feature>
<keyword evidence="3" id="KW-1185">Reference proteome</keyword>
<dbReference type="InterPro" id="IPR023214">
    <property type="entry name" value="HAD_sf"/>
</dbReference>
<dbReference type="Gene3D" id="1.10.260.80">
    <property type="match status" value="1"/>
</dbReference>
<evidence type="ECO:0000256" key="1">
    <source>
        <dbReference type="SAM" id="MobiDB-lite"/>
    </source>
</evidence>
<feature type="region of interest" description="Disordered" evidence="1">
    <location>
        <begin position="198"/>
        <end position="221"/>
    </location>
</feature>
<dbReference type="SUPFAM" id="SSF56784">
    <property type="entry name" value="HAD-like"/>
    <property type="match status" value="2"/>
</dbReference>
<dbReference type="InterPro" id="IPR036412">
    <property type="entry name" value="HAD-like_sf"/>
</dbReference>
<gene>
    <name evidence="2" type="ORF">SLS62_003248</name>
</gene>
<dbReference type="Gene3D" id="3.40.50.1000">
    <property type="entry name" value="HAD superfamily/HAD-like"/>
    <property type="match status" value="1"/>
</dbReference>
<organism evidence="2 3">
    <name type="scientific">Diatrype stigma</name>
    <dbReference type="NCBI Taxonomy" id="117547"/>
    <lineage>
        <taxon>Eukaryota</taxon>
        <taxon>Fungi</taxon>
        <taxon>Dikarya</taxon>
        <taxon>Ascomycota</taxon>
        <taxon>Pezizomycotina</taxon>
        <taxon>Sordariomycetes</taxon>
        <taxon>Xylariomycetidae</taxon>
        <taxon>Xylariales</taxon>
        <taxon>Diatrypaceae</taxon>
        <taxon>Diatrype</taxon>
    </lineage>
</organism>
<dbReference type="EMBL" id="JAKJXP020000018">
    <property type="protein sequence ID" value="KAK7754691.1"/>
    <property type="molecule type" value="Genomic_DNA"/>
</dbReference>
<name>A0AAN9UVF3_9PEZI</name>
<feature type="region of interest" description="Disordered" evidence="1">
    <location>
        <begin position="1"/>
        <end position="25"/>
    </location>
</feature>
<dbReference type="SFLD" id="SFLDS00003">
    <property type="entry name" value="Haloacid_Dehalogenase"/>
    <property type="match status" value="1"/>
</dbReference>
<evidence type="ECO:0000313" key="3">
    <source>
        <dbReference type="Proteomes" id="UP001320420"/>
    </source>
</evidence>
<protein>
    <submittedName>
        <fullName evidence="2">Uncharacterized protein</fullName>
    </submittedName>
</protein>
<dbReference type="PANTHER" id="PTHR43885:SF1">
    <property type="entry name" value="SUPERFAMILY HYDROLASE, PUTATIVE (AFU_ORTHOLOGUE AFUA_4G13290)-RELATED"/>
    <property type="match status" value="1"/>
</dbReference>
<dbReference type="Proteomes" id="UP001320420">
    <property type="component" value="Unassembled WGS sequence"/>
</dbReference>